<reference evidence="2 3" key="1">
    <citation type="submission" date="2016-07" db="EMBL/GenBank/DDBJ databases">
        <title>Draft Genome Sequence of Oceanisphaera psychrotolerans, isolated from coastal sediment samples.</title>
        <authorList>
            <person name="Zhuo S."/>
            <person name="Ruan Z."/>
        </authorList>
    </citation>
    <scope>NUCLEOTIDE SEQUENCE [LARGE SCALE GENOMIC DNA]</scope>
    <source>
        <strain evidence="2 3">LAM-WHM-ZC</strain>
    </source>
</reference>
<keyword evidence="1" id="KW-0175">Coiled coil</keyword>
<sequence length="145" mass="15979">MIARYEQAVLEGRELSGELAAIDEKMAELNDQREQLQAVDPEQVDQRIIELQNEIAALDPNSPDDKPDLDALNRELNEQLKAALYTKTDLEALEEQIAGLEARHAEVEQSLEYAEQTEADALDAAANKPVTAKVVDGLKALLGLD</sequence>
<feature type="coiled-coil region" evidence="1">
    <location>
        <begin position="83"/>
        <end position="117"/>
    </location>
</feature>
<evidence type="ECO:0000256" key="1">
    <source>
        <dbReference type="SAM" id="Coils"/>
    </source>
</evidence>
<name>A0A1J4QFZ8_9GAMM</name>
<comment type="caution">
    <text evidence="2">The sequence shown here is derived from an EMBL/GenBank/DDBJ whole genome shotgun (WGS) entry which is preliminary data.</text>
</comment>
<organism evidence="2 3">
    <name type="scientific">Oceanisphaera psychrotolerans</name>
    <dbReference type="NCBI Taxonomy" id="1414654"/>
    <lineage>
        <taxon>Bacteria</taxon>
        <taxon>Pseudomonadati</taxon>
        <taxon>Pseudomonadota</taxon>
        <taxon>Gammaproteobacteria</taxon>
        <taxon>Aeromonadales</taxon>
        <taxon>Aeromonadaceae</taxon>
        <taxon>Oceanisphaera</taxon>
    </lineage>
</organism>
<dbReference type="Proteomes" id="UP000243073">
    <property type="component" value="Unassembled WGS sequence"/>
</dbReference>
<feature type="coiled-coil region" evidence="1">
    <location>
        <begin position="12"/>
        <end position="39"/>
    </location>
</feature>
<accession>A0A1J4QFZ8</accession>
<protein>
    <submittedName>
        <fullName evidence="2">Uncharacterized protein</fullName>
    </submittedName>
</protein>
<gene>
    <name evidence="2" type="ORF">BFR47_01740</name>
</gene>
<evidence type="ECO:0000313" key="2">
    <source>
        <dbReference type="EMBL" id="OIN12424.1"/>
    </source>
</evidence>
<dbReference type="EMBL" id="MDKE01000011">
    <property type="protein sequence ID" value="OIN12424.1"/>
    <property type="molecule type" value="Genomic_DNA"/>
</dbReference>
<proteinExistence type="predicted"/>
<dbReference type="AlphaFoldDB" id="A0A1J4QFZ8"/>
<keyword evidence="3" id="KW-1185">Reference proteome</keyword>
<evidence type="ECO:0000313" key="3">
    <source>
        <dbReference type="Proteomes" id="UP000243073"/>
    </source>
</evidence>